<protein>
    <recommendedName>
        <fullName evidence="1">Nitrile hydratase beta subunit domain-containing protein</fullName>
    </recommendedName>
</protein>
<dbReference type="Proteomes" id="UP000325797">
    <property type="component" value="Chromosome"/>
</dbReference>
<dbReference type="RefSeq" id="WP_151120263.1">
    <property type="nucleotide sequence ID" value="NZ_CP042582.1"/>
</dbReference>
<accession>A0A5J6N679</accession>
<keyword evidence="3" id="KW-1185">Reference proteome</keyword>
<dbReference type="KEGG" id="hadh:FRZ61_49180"/>
<sequence length="101" mass="11382">MTPAARLSVKRFKPGQAVRVRRAFPPGHIRTPIYIRGAAGVIERDCGDCVNAEERAFARSGLPALPLYRVRFRQQEIWPGYDGPDSDSIEIEIYANWLEPA</sequence>
<dbReference type="AlphaFoldDB" id="A0A5J6N679"/>
<reference evidence="2 3" key="1">
    <citation type="submission" date="2019-08" db="EMBL/GenBank/DDBJ databases">
        <title>Hyperibacter terrae gen. nov., sp. nov. and Hyperibacter viscosus sp. nov., two new members in the family Rhodospirillaceae isolated from the rhizosphere of Hypericum perforatum.</title>
        <authorList>
            <person name="Noviana Z."/>
        </authorList>
    </citation>
    <scope>NUCLEOTIDE SEQUENCE [LARGE SCALE GENOMIC DNA]</scope>
    <source>
        <strain evidence="2 3">R5959</strain>
    </source>
</reference>
<proteinExistence type="predicted"/>
<feature type="domain" description="Nitrile hydratase beta subunit" evidence="1">
    <location>
        <begin position="10"/>
        <end position="100"/>
    </location>
</feature>
<evidence type="ECO:0000313" key="2">
    <source>
        <dbReference type="EMBL" id="QEX24974.1"/>
    </source>
</evidence>
<dbReference type="InterPro" id="IPR024690">
    <property type="entry name" value="CN_hydtase_beta_dom_C"/>
</dbReference>
<dbReference type="OrthoDB" id="3478924at2"/>
<dbReference type="Pfam" id="PF02211">
    <property type="entry name" value="NHase_beta_C"/>
    <property type="match status" value="1"/>
</dbReference>
<name>A0A5J6N679_9PROT</name>
<dbReference type="Gene3D" id="2.30.30.50">
    <property type="match status" value="1"/>
</dbReference>
<organism evidence="2 3">
    <name type="scientific">Hypericibacter adhaerens</name>
    <dbReference type="NCBI Taxonomy" id="2602016"/>
    <lineage>
        <taxon>Bacteria</taxon>
        <taxon>Pseudomonadati</taxon>
        <taxon>Pseudomonadota</taxon>
        <taxon>Alphaproteobacteria</taxon>
        <taxon>Rhodospirillales</taxon>
        <taxon>Dongiaceae</taxon>
        <taxon>Hypericibacter</taxon>
    </lineage>
</organism>
<evidence type="ECO:0000259" key="1">
    <source>
        <dbReference type="Pfam" id="PF02211"/>
    </source>
</evidence>
<dbReference type="SUPFAM" id="SSF50090">
    <property type="entry name" value="Electron transport accessory proteins"/>
    <property type="match status" value="1"/>
</dbReference>
<gene>
    <name evidence="2" type="ORF">FRZ61_49180</name>
</gene>
<dbReference type="InterPro" id="IPR008990">
    <property type="entry name" value="Elect_transpt_acc-like_dom_sf"/>
</dbReference>
<dbReference type="EMBL" id="CP042582">
    <property type="protein sequence ID" value="QEX24974.1"/>
    <property type="molecule type" value="Genomic_DNA"/>
</dbReference>
<evidence type="ECO:0000313" key="3">
    <source>
        <dbReference type="Proteomes" id="UP000325797"/>
    </source>
</evidence>